<sequence length="169" mass="18582">MTDDLHLQAAYIRAVRSALADLNITTTSITYGRYSARLQLSAACLDAPEPPFLHWSGTSGWTLTRTEHAHHEPLHAGLIPHHAVVAHAVATLFKVRLTPHMLQALAAYIAPSDDLRSIHVELTPDAEYRRLVLERGGVDPATLTVTTQTLADLIEELGAAYYDWTGRTP</sequence>
<gene>
    <name evidence="1" type="ORF">GCM10009550_79460</name>
</gene>
<evidence type="ECO:0000313" key="1">
    <source>
        <dbReference type="EMBL" id="GAA0971280.1"/>
    </source>
</evidence>
<organism evidence="1 2">
    <name type="scientific">Actinocorallia libanotica</name>
    <dbReference type="NCBI Taxonomy" id="46162"/>
    <lineage>
        <taxon>Bacteria</taxon>
        <taxon>Bacillati</taxon>
        <taxon>Actinomycetota</taxon>
        <taxon>Actinomycetes</taxon>
        <taxon>Streptosporangiales</taxon>
        <taxon>Thermomonosporaceae</taxon>
        <taxon>Actinocorallia</taxon>
    </lineage>
</organism>
<evidence type="ECO:0000313" key="2">
    <source>
        <dbReference type="Proteomes" id="UP001500665"/>
    </source>
</evidence>
<dbReference type="EMBL" id="BAAAHH010000094">
    <property type="protein sequence ID" value="GAA0971280.1"/>
    <property type="molecule type" value="Genomic_DNA"/>
</dbReference>
<dbReference type="Proteomes" id="UP001500665">
    <property type="component" value="Unassembled WGS sequence"/>
</dbReference>
<dbReference type="RefSeq" id="WP_344248197.1">
    <property type="nucleotide sequence ID" value="NZ_BAAAHH010000094.1"/>
</dbReference>
<proteinExistence type="predicted"/>
<comment type="caution">
    <text evidence="1">The sequence shown here is derived from an EMBL/GenBank/DDBJ whole genome shotgun (WGS) entry which is preliminary data.</text>
</comment>
<reference evidence="2" key="1">
    <citation type="journal article" date="2019" name="Int. J. Syst. Evol. Microbiol.">
        <title>The Global Catalogue of Microorganisms (GCM) 10K type strain sequencing project: providing services to taxonomists for standard genome sequencing and annotation.</title>
        <authorList>
            <consortium name="The Broad Institute Genomics Platform"/>
            <consortium name="The Broad Institute Genome Sequencing Center for Infectious Disease"/>
            <person name="Wu L."/>
            <person name="Ma J."/>
        </authorList>
    </citation>
    <scope>NUCLEOTIDE SEQUENCE [LARGE SCALE GENOMIC DNA]</scope>
    <source>
        <strain evidence="2">JCM 10696</strain>
    </source>
</reference>
<protein>
    <submittedName>
        <fullName evidence="1">Uncharacterized protein</fullName>
    </submittedName>
</protein>
<name>A0ABP4CJR7_9ACTN</name>
<accession>A0ABP4CJR7</accession>
<keyword evidence="2" id="KW-1185">Reference proteome</keyword>